<sequence length="200" mass="22396">MVLRARPGRDEGEQAVVHRLAAARKAPRVLVERCRMVELSWDGCLVPQIADELRCSQKTVRRWLHRFNRSGLEGLEDLGGQGRKRRITEAERSRIIAMVKQTPPGRLEVQPSNEMWAADETGPAEWTLDALAAAAQELGIQAGRSQVRRILLAEGVRWRRTRSWARSKDPGFEGKGRGSSSSTPARPTVRPWSAPTSSDR</sequence>
<dbReference type="SUPFAM" id="SSF46689">
    <property type="entry name" value="Homeodomain-like"/>
    <property type="match status" value="1"/>
</dbReference>
<protein>
    <submittedName>
        <fullName evidence="2">Helix-turn-helix domain-containing protein</fullName>
    </submittedName>
</protein>
<evidence type="ECO:0000313" key="3">
    <source>
        <dbReference type="Proteomes" id="UP001596154"/>
    </source>
</evidence>
<comment type="caution">
    <text evidence="2">The sequence shown here is derived from an EMBL/GenBank/DDBJ whole genome shotgun (WGS) entry which is preliminary data.</text>
</comment>
<name>A0ABW0V4L9_9ACTN</name>
<dbReference type="Pfam" id="PF13565">
    <property type="entry name" value="HTH_32"/>
    <property type="match status" value="1"/>
</dbReference>
<feature type="compositionally biased region" description="Basic and acidic residues" evidence="1">
    <location>
        <begin position="166"/>
        <end position="176"/>
    </location>
</feature>
<reference evidence="3" key="1">
    <citation type="journal article" date="2019" name="Int. J. Syst. Evol. Microbiol.">
        <title>The Global Catalogue of Microorganisms (GCM) 10K type strain sequencing project: providing services to taxonomists for standard genome sequencing and annotation.</title>
        <authorList>
            <consortium name="The Broad Institute Genomics Platform"/>
            <consortium name="The Broad Institute Genome Sequencing Center for Infectious Disease"/>
            <person name="Wu L."/>
            <person name="Ma J."/>
        </authorList>
    </citation>
    <scope>NUCLEOTIDE SEQUENCE [LARGE SCALE GENOMIC DNA]</scope>
    <source>
        <strain evidence="3">CGMCC 4.7248</strain>
    </source>
</reference>
<feature type="region of interest" description="Disordered" evidence="1">
    <location>
        <begin position="163"/>
        <end position="200"/>
    </location>
</feature>
<dbReference type="RefSeq" id="WP_381031966.1">
    <property type="nucleotide sequence ID" value="NZ_JBHSNY010000041.1"/>
</dbReference>
<accession>A0ABW0V4L9</accession>
<proteinExistence type="predicted"/>
<gene>
    <name evidence="2" type="ORF">ACFPZJ_39760</name>
</gene>
<keyword evidence="3" id="KW-1185">Reference proteome</keyword>
<dbReference type="InterPro" id="IPR009057">
    <property type="entry name" value="Homeodomain-like_sf"/>
</dbReference>
<evidence type="ECO:0000313" key="2">
    <source>
        <dbReference type="EMBL" id="MFC5639729.1"/>
    </source>
</evidence>
<dbReference type="Proteomes" id="UP001596154">
    <property type="component" value="Unassembled WGS sequence"/>
</dbReference>
<evidence type="ECO:0000256" key="1">
    <source>
        <dbReference type="SAM" id="MobiDB-lite"/>
    </source>
</evidence>
<organism evidence="2 3">
    <name type="scientific">Streptomyces bullii</name>
    <dbReference type="NCBI Taxonomy" id="349910"/>
    <lineage>
        <taxon>Bacteria</taxon>
        <taxon>Bacillati</taxon>
        <taxon>Actinomycetota</taxon>
        <taxon>Actinomycetes</taxon>
        <taxon>Kitasatosporales</taxon>
        <taxon>Streptomycetaceae</taxon>
        <taxon>Streptomyces</taxon>
    </lineage>
</organism>
<dbReference type="EMBL" id="JBHSNY010000041">
    <property type="protein sequence ID" value="MFC5639729.1"/>
    <property type="molecule type" value="Genomic_DNA"/>
</dbReference>